<feature type="non-terminal residue" evidence="2">
    <location>
        <position position="1"/>
    </location>
</feature>
<reference key="2">
    <citation type="submission" date="2011-10" db="EMBL/GenBank/DDBJ databases">
        <title>The genome and transcriptome sequence of Clonorchis sinensis provide insights into the carcinogenic liver fluke.</title>
        <authorList>
            <person name="Wang X."/>
            <person name="Huang Y."/>
            <person name="Chen W."/>
            <person name="Liu H."/>
            <person name="Guo L."/>
            <person name="Chen Y."/>
            <person name="Luo F."/>
            <person name="Zhou W."/>
            <person name="Sun J."/>
            <person name="Mao Q."/>
            <person name="Liang P."/>
            <person name="Zhou C."/>
            <person name="Tian Y."/>
            <person name="Men J."/>
            <person name="Lv X."/>
            <person name="Huang L."/>
            <person name="Zhou J."/>
            <person name="Hu Y."/>
            <person name="Li R."/>
            <person name="Zhang F."/>
            <person name="Lei H."/>
            <person name="Li X."/>
            <person name="Hu X."/>
            <person name="Liang C."/>
            <person name="Xu J."/>
            <person name="Wu Z."/>
            <person name="Yu X."/>
        </authorList>
    </citation>
    <scope>NUCLEOTIDE SEQUENCE</scope>
    <source>
        <strain>Henan</strain>
    </source>
</reference>
<evidence type="ECO:0000256" key="1">
    <source>
        <dbReference type="SAM" id="Phobius"/>
    </source>
</evidence>
<keyword evidence="3" id="KW-1185">Reference proteome</keyword>
<dbReference type="AlphaFoldDB" id="G7YXP5"/>
<dbReference type="Proteomes" id="UP000008909">
    <property type="component" value="Unassembled WGS sequence"/>
</dbReference>
<dbReference type="InterPro" id="IPR039721">
    <property type="entry name" value="C5-epimerase"/>
</dbReference>
<feature type="non-terminal residue" evidence="2">
    <location>
        <position position="265"/>
    </location>
</feature>
<dbReference type="PANTHER" id="PTHR13174">
    <property type="entry name" value="D-GLUCURONYL C5-EPIMERASE"/>
    <property type="match status" value="1"/>
</dbReference>
<sequence>EHDCFLAGYTILMYKYVRPRNFYCCLLIGLGLFMLSVLNNGISRHADPPNGVIRSPVVDDKVAFMYADTRQGLLFDDRTNHPPDPFELRGQGSIKFACTLEQTVLPACYLLNDTDIYVPLRSIETAFELVSTVNLQAKTVKIRQTNVSIPLSKPDNHDATGSYMFFDQYDVEKRNHVKLVLADEGIPLSTQWSQRAYPYPIQIAQFGLSHYSKWAALTQKRTHTPGTLTSPEAVTDVDLLDSKDPHFVRSLHLSVDDRPTVYRFS</sequence>
<keyword evidence="1" id="KW-1133">Transmembrane helix</keyword>
<name>G7YXP5_CLOSI</name>
<dbReference type="GO" id="GO:0015012">
    <property type="term" value="P:heparan sulfate proteoglycan biosynthetic process"/>
    <property type="evidence" value="ECO:0007669"/>
    <property type="project" value="InterPro"/>
</dbReference>
<dbReference type="GO" id="GO:0047464">
    <property type="term" value="F:heparosan-N-sulfate-glucuronate 5-epimerase activity"/>
    <property type="evidence" value="ECO:0007669"/>
    <property type="project" value="InterPro"/>
</dbReference>
<reference evidence="2" key="1">
    <citation type="journal article" date="2011" name="Genome Biol.">
        <title>The draft genome of the carcinogenic human liver fluke Clonorchis sinensis.</title>
        <authorList>
            <person name="Wang X."/>
            <person name="Chen W."/>
            <person name="Huang Y."/>
            <person name="Sun J."/>
            <person name="Men J."/>
            <person name="Liu H."/>
            <person name="Luo F."/>
            <person name="Guo L."/>
            <person name="Lv X."/>
            <person name="Deng C."/>
            <person name="Zhou C."/>
            <person name="Fan Y."/>
            <person name="Li X."/>
            <person name="Huang L."/>
            <person name="Hu Y."/>
            <person name="Liang C."/>
            <person name="Hu X."/>
            <person name="Xu J."/>
            <person name="Yu X."/>
        </authorList>
    </citation>
    <scope>NUCLEOTIDE SEQUENCE [LARGE SCALE GENOMIC DNA]</scope>
    <source>
        <strain evidence="2">Henan</strain>
    </source>
</reference>
<accession>G7YXP5</accession>
<protein>
    <submittedName>
        <fullName evidence="2">D-glucuronyl C5-epimerase</fullName>
    </submittedName>
</protein>
<organism evidence="2 3">
    <name type="scientific">Clonorchis sinensis</name>
    <name type="common">Chinese liver fluke</name>
    <dbReference type="NCBI Taxonomy" id="79923"/>
    <lineage>
        <taxon>Eukaryota</taxon>
        <taxon>Metazoa</taxon>
        <taxon>Spiralia</taxon>
        <taxon>Lophotrochozoa</taxon>
        <taxon>Platyhelminthes</taxon>
        <taxon>Trematoda</taxon>
        <taxon>Digenea</taxon>
        <taxon>Opisthorchiida</taxon>
        <taxon>Opisthorchiata</taxon>
        <taxon>Opisthorchiidae</taxon>
        <taxon>Clonorchis</taxon>
    </lineage>
</organism>
<keyword evidence="1" id="KW-0472">Membrane</keyword>
<keyword evidence="1" id="KW-0812">Transmembrane</keyword>
<evidence type="ECO:0000313" key="3">
    <source>
        <dbReference type="Proteomes" id="UP000008909"/>
    </source>
</evidence>
<dbReference type="PANTHER" id="PTHR13174:SF3">
    <property type="entry name" value="D-GLUCURONYL C5-EPIMERASE"/>
    <property type="match status" value="1"/>
</dbReference>
<feature type="transmembrane region" description="Helical" evidence="1">
    <location>
        <begin position="21"/>
        <end position="38"/>
    </location>
</feature>
<dbReference type="GO" id="GO:0005794">
    <property type="term" value="C:Golgi apparatus"/>
    <property type="evidence" value="ECO:0007669"/>
    <property type="project" value="TreeGrafter"/>
</dbReference>
<evidence type="ECO:0000313" key="2">
    <source>
        <dbReference type="EMBL" id="GAA57725.1"/>
    </source>
</evidence>
<gene>
    <name evidence="2" type="ORF">CLF_113126</name>
</gene>
<proteinExistence type="predicted"/>
<dbReference type="EMBL" id="DF144990">
    <property type="protein sequence ID" value="GAA57725.1"/>
    <property type="molecule type" value="Genomic_DNA"/>
</dbReference>